<evidence type="ECO:0000259" key="6">
    <source>
        <dbReference type="Pfam" id="PF00441"/>
    </source>
</evidence>
<dbReference type="Pfam" id="PF02770">
    <property type="entry name" value="Acyl-CoA_dh_M"/>
    <property type="match status" value="1"/>
</dbReference>
<dbReference type="SUPFAM" id="SSF56645">
    <property type="entry name" value="Acyl-CoA dehydrogenase NM domain-like"/>
    <property type="match status" value="1"/>
</dbReference>
<keyword evidence="5" id="KW-0560">Oxidoreductase</keyword>
<protein>
    <submittedName>
        <fullName evidence="9">Acyl-CoA dehydrogenase family protein</fullName>
    </submittedName>
</protein>
<evidence type="ECO:0000256" key="5">
    <source>
        <dbReference type="ARBA" id="ARBA00023002"/>
    </source>
</evidence>
<dbReference type="SUPFAM" id="SSF47203">
    <property type="entry name" value="Acyl-CoA dehydrogenase C-terminal domain-like"/>
    <property type="match status" value="1"/>
</dbReference>
<dbReference type="InterPro" id="IPR052161">
    <property type="entry name" value="Mycobact_Acyl-CoA_DH"/>
</dbReference>
<comment type="cofactor">
    <cofactor evidence="1">
        <name>FAD</name>
        <dbReference type="ChEBI" id="CHEBI:57692"/>
    </cofactor>
</comment>
<dbReference type="PANTHER" id="PTHR43292">
    <property type="entry name" value="ACYL-COA DEHYDROGENASE"/>
    <property type="match status" value="1"/>
</dbReference>
<dbReference type="PANTHER" id="PTHR43292:SF3">
    <property type="entry name" value="ACYL-COA DEHYDROGENASE FADE29"/>
    <property type="match status" value="1"/>
</dbReference>
<feature type="domain" description="Acyl-CoA dehydrogenase/oxidase N-terminal" evidence="8">
    <location>
        <begin position="9"/>
        <end position="122"/>
    </location>
</feature>
<evidence type="ECO:0000256" key="3">
    <source>
        <dbReference type="ARBA" id="ARBA00022630"/>
    </source>
</evidence>
<evidence type="ECO:0000313" key="9">
    <source>
        <dbReference type="EMBL" id="GAA4326928.1"/>
    </source>
</evidence>
<dbReference type="Pfam" id="PF02771">
    <property type="entry name" value="Acyl-CoA_dh_N"/>
    <property type="match status" value="1"/>
</dbReference>
<keyword evidence="4" id="KW-0274">FAD</keyword>
<comment type="similarity">
    <text evidence="2">Belongs to the acyl-CoA dehydrogenase family.</text>
</comment>
<accession>A0ABP8GM87</accession>
<comment type="caution">
    <text evidence="9">The sequence shown here is derived from an EMBL/GenBank/DDBJ whole genome shotgun (WGS) entry which is preliminary data.</text>
</comment>
<dbReference type="InterPro" id="IPR013786">
    <property type="entry name" value="AcylCoA_DH/ox_N"/>
</dbReference>
<feature type="domain" description="Acyl-CoA dehydrogenase/oxidase C-terminal" evidence="6">
    <location>
        <begin position="231"/>
        <end position="378"/>
    </location>
</feature>
<dbReference type="Pfam" id="PF00441">
    <property type="entry name" value="Acyl-CoA_dh_1"/>
    <property type="match status" value="1"/>
</dbReference>
<keyword evidence="3" id="KW-0285">Flavoprotein</keyword>
<dbReference type="Gene3D" id="1.10.540.10">
    <property type="entry name" value="Acyl-CoA dehydrogenase/oxidase, N-terminal domain"/>
    <property type="match status" value="1"/>
</dbReference>
<reference evidence="10" key="1">
    <citation type="journal article" date="2019" name="Int. J. Syst. Evol. Microbiol.">
        <title>The Global Catalogue of Microorganisms (GCM) 10K type strain sequencing project: providing services to taxonomists for standard genome sequencing and annotation.</title>
        <authorList>
            <consortium name="The Broad Institute Genomics Platform"/>
            <consortium name="The Broad Institute Genome Sequencing Center for Infectious Disease"/>
            <person name="Wu L."/>
            <person name="Ma J."/>
        </authorList>
    </citation>
    <scope>NUCLEOTIDE SEQUENCE [LARGE SCALE GENOMIC DNA]</scope>
    <source>
        <strain evidence="10">JCM 17666</strain>
    </source>
</reference>
<dbReference type="InterPro" id="IPR046373">
    <property type="entry name" value="Acyl-CoA_Oxase/DH_mid-dom_sf"/>
</dbReference>
<name>A0ABP8GM87_9BURK</name>
<feature type="domain" description="Acyl-CoA oxidase/dehydrogenase middle" evidence="7">
    <location>
        <begin position="127"/>
        <end position="219"/>
    </location>
</feature>
<dbReference type="Gene3D" id="1.20.140.10">
    <property type="entry name" value="Butyryl-CoA Dehydrogenase, subunit A, domain 3"/>
    <property type="match status" value="1"/>
</dbReference>
<evidence type="ECO:0000256" key="1">
    <source>
        <dbReference type="ARBA" id="ARBA00001974"/>
    </source>
</evidence>
<evidence type="ECO:0000259" key="7">
    <source>
        <dbReference type="Pfam" id="PF02770"/>
    </source>
</evidence>
<dbReference type="InterPro" id="IPR009100">
    <property type="entry name" value="AcylCoA_DH/oxidase_NM_dom_sf"/>
</dbReference>
<dbReference type="InterPro" id="IPR037069">
    <property type="entry name" value="AcylCoA_DH/ox_N_sf"/>
</dbReference>
<dbReference type="InterPro" id="IPR009075">
    <property type="entry name" value="AcylCo_DH/oxidase_C"/>
</dbReference>
<evidence type="ECO:0000256" key="4">
    <source>
        <dbReference type="ARBA" id="ARBA00022827"/>
    </source>
</evidence>
<dbReference type="InterPro" id="IPR036250">
    <property type="entry name" value="AcylCo_DH-like_C"/>
</dbReference>
<evidence type="ECO:0000313" key="10">
    <source>
        <dbReference type="Proteomes" id="UP001501671"/>
    </source>
</evidence>
<proteinExistence type="inferred from homology"/>
<keyword evidence="10" id="KW-1185">Reference proteome</keyword>
<evidence type="ECO:0000259" key="8">
    <source>
        <dbReference type="Pfam" id="PF02771"/>
    </source>
</evidence>
<evidence type="ECO:0000256" key="2">
    <source>
        <dbReference type="ARBA" id="ARBA00009347"/>
    </source>
</evidence>
<dbReference type="EMBL" id="BAABFO010000004">
    <property type="protein sequence ID" value="GAA4326928.1"/>
    <property type="molecule type" value="Genomic_DNA"/>
</dbReference>
<dbReference type="Proteomes" id="UP001501671">
    <property type="component" value="Unassembled WGS sequence"/>
</dbReference>
<gene>
    <name evidence="9" type="ORF">GCM10023144_11000</name>
</gene>
<dbReference type="Gene3D" id="2.40.110.10">
    <property type="entry name" value="Butyryl-CoA Dehydrogenase, subunit A, domain 2"/>
    <property type="match status" value="1"/>
</dbReference>
<dbReference type="InterPro" id="IPR006091">
    <property type="entry name" value="Acyl-CoA_Oxase/DH_mid-dom"/>
</dbReference>
<organism evidence="9 10">
    <name type="scientific">Pigmentiphaga soli</name>
    <dbReference type="NCBI Taxonomy" id="1007095"/>
    <lineage>
        <taxon>Bacteria</taxon>
        <taxon>Pseudomonadati</taxon>
        <taxon>Pseudomonadota</taxon>
        <taxon>Betaproteobacteria</taxon>
        <taxon>Burkholderiales</taxon>
        <taxon>Alcaligenaceae</taxon>
        <taxon>Pigmentiphaga</taxon>
    </lineage>
</organism>
<sequence>MTCLPFQFTPEQVEFQREVAAYFRDEARPEWYSLDPESEAYRALGREMDRKLIEKGWYNLHWPKEYGGDGDPFRYGILREMSGYFRVPTQGGHGRYIVGPAIMAVGTEEQKKRYLPKLAKGELVMSLGFTEPNAGSDLAALQTKAELDGDHYVVNGSKLYITYGTYANAMFLAARTDLSAPRYKNMSLFLLDMTLPGITSSPLECLNGHVVTEVHFDNVRIPKDCLIGELNRGFYHMALALNYERAGVDRPALYMAHLEDLAEYCRQNGLWERPRVRQLIGALAAQLQAWRMVGWRVVYLQSQGRMPTWEASMSQFYRKEVNPPFGRAILEILGPRALIERGDPESVLYGRSEWYLREGFDNHGQGGRFVTRNVIARRGLDLPK</sequence>